<dbReference type="GO" id="GO:0016020">
    <property type="term" value="C:membrane"/>
    <property type="evidence" value="ECO:0007669"/>
    <property type="project" value="UniProtKB-SubCell"/>
</dbReference>
<dbReference type="RefSeq" id="XP_038739681.1">
    <property type="nucleotide sequence ID" value="XM_038895019.1"/>
</dbReference>
<keyword evidence="6" id="KW-0186">Copper</keyword>
<evidence type="ECO:0000256" key="6">
    <source>
        <dbReference type="RuleBase" id="RU367022"/>
    </source>
</evidence>
<dbReference type="GeneID" id="62168093"/>
<organism evidence="7 8">
    <name type="scientific">Colletotrichum karsti</name>
    <dbReference type="NCBI Taxonomy" id="1095194"/>
    <lineage>
        <taxon>Eukaryota</taxon>
        <taxon>Fungi</taxon>
        <taxon>Dikarya</taxon>
        <taxon>Ascomycota</taxon>
        <taxon>Pezizomycotina</taxon>
        <taxon>Sordariomycetes</taxon>
        <taxon>Hypocreomycetidae</taxon>
        <taxon>Glomerellales</taxon>
        <taxon>Glomerellaceae</taxon>
        <taxon>Colletotrichum</taxon>
        <taxon>Colletotrichum boninense species complex</taxon>
    </lineage>
</organism>
<protein>
    <recommendedName>
        <fullName evidence="6">Copper transport protein</fullName>
    </recommendedName>
</protein>
<comment type="subcellular location">
    <subcellularLocation>
        <location evidence="1 6">Membrane</location>
        <topology evidence="1 6">Multi-pass membrane protein</topology>
    </subcellularLocation>
</comment>
<accession>A0A9P6I1L0</accession>
<reference evidence="7" key="1">
    <citation type="submission" date="2020-03" db="EMBL/GenBank/DDBJ databases">
        <authorList>
            <person name="He L."/>
        </authorList>
    </citation>
    <scope>NUCLEOTIDE SEQUENCE</scope>
    <source>
        <strain evidence="7">CkLH20</strain>
    </source>
</reference>
<gene>
    <name evidence="7" type="ORF">CkaCkLH20_12306</name>
</gene>
<evidence type="ECO:0000313" key="7">
    <source>
        <dbReference type="EMBL" id="KAF9870220.1"/>
    </source>
</evidence>
<dbReference type="InterPro" id="IPR007274">
    <property type="entry name" value="Cop_transporter"/>
</dbReference>
<evidence type="ECO:0000256" key="1">
    <source>
        <dbReference type="ARBA" id="ARBA00004141"/>
    </source>
</evidence>
<proteinExistence type="inferred from homology"/>
<evidence type="ECO:0000256" key="3">
    <source>
        <dbReference type="ARBA" id="ARBA00022692"/>
    </source>
</evidence>
<dbReference type="AlphaFoldDB" id="A0A9P6I1L0"/>
<dbReference type="OrthoDB" id="161814at2759"/>
<evidence type="ECO:0000256" key="2">
    <source>
        <dbReference type="ARBA" id="ARBA00006921"/>
    </source>
</evidence>
<dbReference type="GO" id="GO:0005375">
    <property type="term" value="F:copper ion transmembrane transporter activity"/>
    <property type="evidence" value="ECO:0007669"/>
    <property type="project" value="UniProtKB-UniRule"/>
</dbReference>
<keyword evidence="8" id="KW-1185">Reference proteome</keyword>
<keyword evidence="3 6" id="KW-0812">Transmembrane</keyword>
<keyword evidence="6" id="KW-0187">Copper transport</keyword>
<evidence type="ECO:0000256" key="4">
    <source>
        <dbReference type="ARBA" id="ARBA00022989"/>
    </source>
</evidence>
<dbReference type="Pfam" id="PF04145">
    <property type="entry name" value="Ctr"/>
    <property type="match status" value="1"/>
</dbReference>
<feature type="transmembrane region" description="Helical" evidence="6">
    <location>
        <begin position="104"/>
        <end position="123"/>
    </location>
</feature>
<reference evidence="7" key="2">
    <citation type="submission" date="2020-11" db="EMBL/GenBank/DDBJ databases">
        <title>Whole genome sequencing of Colletotrichum sp.</title>
        <authorList>
            <person name="Li H."/>
        </authorList>
    </citation>
    <scope>NUCLEOTIDE SEQUENCE</scope>
    <source>
        <strain evidence="7">CkLH20</strain>
    </source>
</reference>
<comment type="similarity">
    <text evidence="2 6">Belongs to the copper transporter (Ctr) (TC 1.A.56) family. SLC31A subfamily.</text>
</comment>
<dbReference type="PANTHER" id="PTHR12483:SF73">
    <property type="entry name" value="COPPER TRANSPORT PROTEIN CTR3"/>
    <property type="match status" value="1"/>
</dbReference>
<keyword evidence="4 6" id="KW-1133">Transmembrane helix</keyword>
<comment type="caution">
    <text evidence="7">The sequence shown here is derived from an EMBL/GenBank/DDBJ whole genome shotgun (WGS) entry which is preliminary data.</text>
</comment>
<keyword evidence="6" id="KW-0406">Ion transport</keyword>
<dbReference type="EMBL" id="JAATWM020000057">
    <property type="protein sequence ID" value="KAF9870220.1"/>
    <property type="molecule type" value="Genomic_DNA"/>
</dbReference>
<keyword evidence="6" id="KW-0813">Transport</keyword>
<evidence type="ECO:0000313" key="8">
    <source>
        <dbReference type="Proteomes" id="UP000781932"/>
    </source>
</evidence>
<keyword evidence="5 6" id="KW-0472">Membrane</keyword>
<sequence>MNITSTSHSNNDRVNRMDHGDMTMATTTAAMAATGTMSGMSAATSTKAAMSMGGSGCKISMLWNWTTIGSCYISSSVRLPPAAYQAIENLVKLIITQWKITSNGMFAGSCIGVILLVMCLELLRRTVKEYDRYLIRQHKASFAAGSGAISPNSENAGIKGAAASVAPVAGAAIPPFRPNVLQQAVRALLHMCQFAVAYFVMLLAMYYNGYIIICIFIGSYLGSFIFQWETLFDVTTSATSEATVCCG</sequence>
<name>A0A9P6I1L0_9PEZI</name>
<evidence type="ECO:0000256" key="5">
    <source>
        <dbReference type="ARBA" id="ARBA00023136"/>
    </source>
</evidence>
<dbReference type="PANTHER" id="PTHR12483">
    <property type="entry name" value="SOLUTE CARRIER FAMILY 31 COPPER TRANSPORTERS"/>
    <property type="match status" value="1"/>
</dbReference>
<dbReference type="Proteomes" id="UP000781932">
    <property type="component" value="Unassembled WGS sequence"/>
</dbReference>